<dbReference type="InParanoid" id="B7QIH8"/>
<dbReference type="VEuPathDB" id="VectorBase:ISCI024851"/>
<feature type="non-terminal residue" evidence="1">
    <location>
        <position position="155"/>
    </location>
</feature>
<dbReference type="EMBL" id="DS946225">
    <property type="protein sequence ID" value="EEC18650.1"/>
    <property type="molecule type" value="Genomic_DNA"/>
</dbReference>
<keyword evidence="3" id="KW-1185">Reference proteome</keyword>
<evidence type="ECO:0000313" key="3">
    <source>
        <dbReference type="Proteomes" id="UP000001555"/>
    </source>
</evidence>
<protein>
    <submittedName>
        <fullName evidence="1 2">Uncharacterized protein</fullName>
    </submittedName>
</protein>
<dbReference type="AlphaFoldDB" id="B7QIH8"/>
<evidence type="ECO:0000313" key="2">
    <source>
        <dbReference type="EnsemblMetazoa" id="ISCW024851-PA"/>
    </source>
</evidence>
<accession>B7QIH8</accession>
<dbReference type="PaxDb" id="6945-B7QIH8"/>
<organism>
    <name type="scientific">Ixodes scapularis</name>
    <name type="common">Black-legged tick</name>
    <name type="synonym">Deer tick</name>
    <dbReference type="NCBI Taxonomy" id="6945"/>
    <lineage>
        <taxon>Eukaryota</taxon>
        <taxon>Metazoa</taxon>
        <taxon>Ecdysozoa</taxon>
        <taxon>Arthropoda</taxon>
        <taxon>Chelicerata</taxon>
        <taxon>Arachnida</taxon>
        <taxon>Acari</taxon>
        <taxon>Parasitiformes</taxon>
        <taxon>Ixodida</taxon>
        <taxon>Ixodoidea</taxon>
        <taxon>Ixodidae</taxon>
        <taxon>Ixodinae</taxon>
        <taxon>Ixodes</taxon>
    </lineage>
</organism>
<name>B7QIH8_IXOSC</name>
<evidence type="ECO:0000313" key="1">
    <source>
        <dbReference type="EMBL" id="EEC18650.1"/>
    </source>
</evidence>
<feature type="non-terminal residue" evidence="1">
    <location>
        <position position="1"/>
    </location>
</feature>
<reference evidence="1 3" key="1">
    <citation type="submission" date="2008-03" db="EMBL/GenBank/DDBJ databases">
        <title>Annotation of Ixodes scapularis.</title>
        <authorList>
            <consortium name="Ixodes scapularis Genome Project Consortium"/>
            <person name="Caler E."/>
            <person name="Hannick L.I."/>
            <person name="Bidwell S."/>
            <person name="Joardar V."/>
            <person name="Thiagarajan M."/>
            <person name="Amedeo P."/>
            <person name="Galinsky K.J."/>
            <person name="Schobel S."/>
            <person name="Inman J."/>
            <person name="Hostetler J."/>
            <person name="Miller J."/>
            <person name="Hammond M."/>
            <person name="Megy K."/>
            <person name="Lawson D."/>
            <person name="Kodira C."/>
            <person name="Sutton G."/>
            <person name="Meyer J."/>
            <person name="Hill C.A."/>
            <person name="Birren B."/>
            <person name="Nene V."/>
            <person name="Collins F."/>
            <person name="Alarcon-Chaidez F."/>
            <person name="Wikel S."/>
            <person name="Strausberg R."/>
        </authorList>
    </citation>
    <scope>NUCLEOTIDE SEQUENCE [LARGE SCALE GENOMIC DNA]</scope>
    <source>
        <strain evidence="3">Wikel</strain>
        <strain evidence="1">Wikel colony</strain>
    </source>
</reference>
<dbReference type="HOGENOM" id="CLU_1631235_0_0_1"/>
<dbReference type="EMBL" id="ABJB010369948">
    <property type="status" value="NOT_ANNOTATED_CDS"/>
    <property type="molecule type" value="Genomic_DNA"/>
</dbReference>
<dbReference type="VEuPathDB" id="VectorBase:ISCW024851"/>
<sequence>PKVCYVPINSLLTNLFTTDAAKYIFGSRDVVTSAGGMLNDVTDGEFTKELIRNGDLDSILFLIYTDELEIVNPLGSAAGTHKLLVVYFSIVNFHPKYRSQLSSMDVLAVVKYAGLKTYGLQKILDPLLSDLSLLRESGFEVCHDGVNHHVTVTVV</sequence>
<proteinExistence type="predicted"/>
<dbReference type="Proteomes" id="UP000001555">
    <property type="component" value="Unassembled WGS sequence"/>
</dbReference>
<reference evidence="2" key="2">
    <citation type="submission" date="2020-05" db="UniProtKB">
        <authorList>
            <consortium name="EnsemblMetazoa"/>
        </authorList>
    </citation>
    <scope>IDENTIFICATION</scope>
    <source>
        <strain evidence="2">wikel</strain>
    </source>
</reference>
<dbReference type="EnsemblMetazoa" id="ISCW024851-RA">
    <property type="protein sequence ID" value="ISCW024851-PA"/>
    <property type="gene ID" value="ISCW024851"/>
</dbReference>
<gene>
    <name evidence="1" type="ORF">IscW_ISCW024851</name>
</gene>